<organism evidence="6">
    <name type="scientific">marine metagenome</name>
    <dbReference type="NCBI Taxonomy" id="408172"/>
    <lineage>
        <taxon>unclassified sequences</taxon>
        <taxon>metagenomes</taxon>
        <taxon>ecological metagenomes</taxon>
    </lineage>
</organism>
<dbReference type="GO" id="GO:0005886">
    <property type="term" value="C:plasma membrane"/>
    <property type="evidence" value="ECO:0007669"/>
    <property type="project" value="UniProtKB-SubCell"/>
</dbReference>
<protein>
    <recommendedName>
        <fullName evidence="7">Biopolymer transporter ExbD</fullName>
    </recommendedName>
</protein>
<reference evidence="6" key="1">
    <citation type="submission" date="2018-05" db="EMBL/GenBank/DDBJ databases">
        <authorList>
            <person name="Lanie J.A."/>
            <person name="Ng W.-L."/>
            <person name="Kazmierczak K.M."/>
            <person name="Andrzejewski T.M."/>
            <person name="Davidsen T.M."/>
            <person name="Wayne K.J."/>
            <person name="Tettelin H."/>
            <person name="Glass J.I."/>
            <person name="Rusch D."/>
            <person name="Podicherti R."/>
            <person name="Tsui H.-C.T."/>
            <person name="Winkler M.E."/>
        </authorList>
    </citation>
    <scope>NUCLEOTIDE SEQUENCE</scope>
</reference>
<proteinExistence type="predicted"/>
<evidence type="ECO:0000256" key="4">
    <source>
        <dbReference type="ARBA" id="ARBA00022989"/>
    </source>
</evidence>
<evidence type="ECO:0000256" key="3">
    <source>
        <dbReference type="ARBA" id="ARBA00022692"/>
    </source>
</evidence>
<name>A0A381P5E0_9ZZZZ</name>
<comment type="subcellular location">
    <subcellularLocation>
        <location evidence="1">Cell membrane</location>
        <topology evidence="1">Single-pass membrane protein</topology>
    </subcellularLocation>
</comment>
<dbReference type="GO" id="GO:0022857">
    <property type="term" value="F:transmembrane transporter activity"/>
    <property type="evidence" value="ECO:0007669"/>
    <property type="project" value="InterPro"/>
</dbReference>
<dbReference type="Gene3D" id="3.30.420.270">
    <property type="match status" value="1"/>
</dbReference>
<evidence type="ECO:0000313" key="6">
    <source>
        <dbReference type="EMBL" id="SUZ62165.1"/>
    </source>
</evidence>
<dbReference type="Pfam" id="PF02472">
    <property type="entry name" value="ExbD"/>
    <property type="match status" value="1"/>
</dbReference>
<evidence type="ECO:0000256" key="2">
    <source>
        <dbReference type="ARBA" id="ARBA00022475"/>
    </source>
</evidence>
<dbReference type="PANTHER" id="PTHR30558:SF3">
    <property type="entry name" value="BIOPOLYMER TRANSPORT PROTEIN EXBD-RELATED"/>
    <property type="match status" value="1"/>
</dbReference>
<dbReference type="EMBL" id="UINC01000852">
    <property type="protein sequence ID" value="SUZ62165.1"/>
    <property type="molecule type" value="Genomic_DNA"/>
</dbReference>
<keyword evidence="3" id="KW-0812">Transmembrane</keyword>
<evidence type="ECO:0000256" key="5">
    <source>
        <dbReference type="ARBA" id="ARBA00023136"/>
    </source>
</evidence>
<keyword evidence="5" id="KW-0472">Membrane</keyword>
<dbReference type="AlphaFoldDB" id="A0A381P5E0"/>
<evidence type="ECO:0008006" key="7">
    <source>
        <dbReference type="Google" id="ProtNLM"/>
    </source>
</evidence>
<gene>
    <name evidence="6" type="ORF">METZ01_LOCUS15019</name>
</gene>
<dbReference type="InterPro" id="IPR003400">
    <property type="entry name" value="ExbD"/>
</dbReference>
<evidence type="ECO:0000256" key="1">
    <source>
        <dbReference type="ARBA" id="ARBA00004162"/>
    </source>
</evidence>
<keyword evidence="2" id="KW-1003">Cell membrane</keyword>
<sequence>MPDIIFMLLIFFMVTTVLREYSGLDVELPKAKRIQKLKSKRHTAHIWVSKQGQISIEDKLVRSGNVRHIMYTKRAADPQLTVSIKADKAARMGLISDIHTELRKADALMLNYSSKTAID</sequence>
<keyword evidence="4" id="KW-1133">Transmembrane helix</keyword>
<accession>A0A381P5E0</accession>
<dbReference type="PANTHER" id="PTHR30558">
    <property type="entry name" value="EXBD MEMBRANE COMPONENT OF PMF-DRIVEN MACROMOLECULE IMPORT SYSTEM"/>
    <property type="match status" value="1"/>
</dbReference>